<evidence type="ECO:0000313" key="3">
    <source>
        <dbReference type="Proteomes" id="UP000188929"/>
    </source>
</evidence>
<gene>
    <name evidence="2" type="ORF">BL253_26670</name>
</gene>
<dbReference type="EMBL" id="MOMC01000057">
    <property type="protein sequence ID" value="ONH25765.1"/>
    <property type="molecule type" value="Genomic_DNA"/>
</dbReference>
<dbReference type="InterPro" id="IPR029063">
    <property type="entry name" value="SAM-dependent_MTases_sf"/>
</dbReference>
<comment type="caution">
    <text evidence="2">The sequence shown here is derived from an EMBL/GenBank/DDBJ whole genome shotgun (WGS) entry which is preliminary data.</text>
</comment>
<feature type="domain" description="Methyltransferase type 11" evidence="1">
    <location>
        <begin position="41"/>
        <end position="130"/>
    </location>
</feature>
<dbReference type="STRING" id="1834516.BL253_26670"/>
<dbReference type="Proteomes" id="UP000188929">
    <property type="component" value="Unassembled WGS sequence"/>
</dbReference>
<dbReference type="InterPro" id="IPR013216">
    <property type="entry name" value="Methyltransf_11"/>
</dbReference>
<evidence type="ECO:0000313" key="2">
    <source>
        <dbReference type="EMBL" id="ONH25765.1"/>
    </source>
</evidence>
<dbReference type="RefSeq" id="WP_076820127.1">
    <property type="nucleotide sequence ID" value="NZ_MOMC01000057.1"/>
</dbReference>
<evidence type="ECO:0000259" key="1">
    <source>
        <dbReference type="Pfam" id="PF08241"/>
    </source>
</evidence>
<proteinExistence type="predicted"/>
<dbReference type="CDD" id="cd02440">
    <property type="entry name" value="AdoMet_MTases"/>
    <property type="match status" value="1"/>
</dbReference>
<dbReference type="GO" id="GO:0008757">
    <property type="term" value="F:S-adenosylmethionine-dependent methyltransferase activity"/>
    <property type="evidence" value="ECO:0007669"/>
    <property type="project" value="InterPro"/>
</dbReference>
<keyword evidence="2" id="KW-0808">Transferase</keyword>
<sequence>MPESVNFDRIADRYDDTRGGQGRGHAVATQIDPYLPDGRLLEIGVGTGLIAAAFTSLGREIIGIDLSARMLAYAARRVPGRIVRADASAIPLPDASVDACAAIHVLHLVADTPAVLGDVARVLRPGGRLAVVGGGSPDAVSDTGHIMETMSARLDTYRLRAARAQPEAVIETAERHGLRLVERFSIVREEGTATPEQAAAEIEARLWSRLWDLPDDIWASVVEPTIEQLRRLPDQDRPRPAVFHSPVLIFEATGAVPARHTR</sequence>
<dbReference type="AlphaFoldDB" id="A0A1V2I4H9"/>
<reference evidence="3" key="1">
    <citation type="submission" date="2016-10" db="EMBL/GenBank/DDBJ databases">
        <title>Frankia sp. NRRL B-16386 Genome sequencing.</title>
        <authorList>
            <person name="Ghodhbane-Gtari F."/>
            <person name="Swanson E."/>
            <person name="Gueddou A."/>
            <person name="Hezbri K."/>
            <person name="Ktari K."/>
            <person name="Nouioui I."/>
            <person name="Morris K."/>
            <person name="Simpson S."/>
            <person name="Abebe-Akele F."/>
            <person name="Thomas K."/>
            <person name="Gtari M."/>
            <person name="Tisa L.S."/>
        </authorList>
    </citation>
    <scope>NUCLEOTIDE SEQUENCE [LARGE SCALE GENOMIC DNA]</scope>
    <source>
        <strain evidence="3">NRRL B-16386</strain>
    </source>
</reference>
<organism evidence="2 3">
    <name type="scientific">Pseudofrankia asymbiotica</name>
    <dbReference type="NCBI Taxonomy" id="1834516"/>
    <lineage>
        <taxon>Bacteria</taxon>
        <taxon>Bacillati</taxon>
        <taxon>Actinomycetota</taxon>
        <taxon>Actinomycetes</taxon>
        <taxon>Frankiales</taxon>
        <taxon>Frankiaceae</taxon>
        <taxon>Pseudofrankia</taxon>
    </lineage>
</organism>
<dbReference type="SUPFAM" id="SSF53335">
    <property type="entry name" value="S-adenosyl-L-methionine-dependent methyltransferases"/>
    <property type="match status" value="1"/>
</dbReference>
<dbReference type="PANTHER" id="PTHR42912:SF95">
    <property type="entry name" value="METHYLTRANSFERASE TYPE 11 DOMAIN-CONTAINING PROTEIN"/>
    <property type="match status" value="1"/>
</dbReference>
<dbReference type="PANTHER" id="PTHR42912">
    <property type="entry name" value="METHYLTRANSFERASE"/>
    <property type="match status" value="1"/>
</dbReference>
<accession>A0A1V2I4H9</accession>
<dbReference type="GO" id="GO:0032259">
    <property type="term" value="P:methylation"/>
    <property type="evidence" value="ECO:0007669"/>
    <property type="project" value="UniProtKB-KW"/>
</dbReference>
<dbReference type="Gene3D" id="3.40.50.150">
    <property type="entry name" value="Vaccinia Virus protein VP39"/>
    <property type="match status" value="1"/>
</dbReference>
<dbReference type="InterPro" id="IPR050508">
    <property type="entry name" value="Methyltransf_Superfamily"/>
</dbReference>
<protein>
    <submittedName>
        <fullName evidence="2">Methyltransferase type 11</fullName>
    </submittedName>
</protein>
<keyword evidence="3" id="KW-1185">Reference proteome</keyword>
<keyword evidence="2" id="KW-0489">Methyltransferase</keyword>
<name>A0A1V2I4H9_9ACTN</name>
<dbReference type="Pfam" id="PF08241">
    <property type="entry name" value="Methyltransf_11"/>
    <property type="match status" value="1"/>
</dbReference>
<dbReference type="Gene3D" id="1.10.8.900">
    <property type="match status" value="1"/>
</dbReference>
<dbReference type="OrthoDB" id="9805171at2"/>